<dbReference type="Proteomes" id="UP000476055">
    <property type="component" value="Unassembled WGS sequence"/>
</dbReference>
<keyword evidence="1" id="KW-1133">Transmembrane helix</keyword>
<feature type="transmembrane region" description="Helical" evidence="1">
    <location>
        <begin position="339"/>
        <end position="361"/>
    </location>
</feature>
<keyword evidence="1" id="KW-0812">Transmembrane</keyword>
<dbReference type="AlphaFoldDB" id="A0A6L5YJM7"/>
<comment type="caution">
    <text evidence="2">The sequence shown here is derived from an EMBL/GenBank/DDBJ whole genome shotgun (WGS) entry which is preliminary data.</text>
</comment>
<feature type="transmembrane region" description="Helical" evidence="1">
    <location>
        <begin position="191"/>
        <end position="210"/>
    </location>
</feature>
<feature type="transmembrane region" description="Helical" evidence="1">
    <location>
        <begin position="272"/>
        <end position="293"/>
    </location>
</feature>
<keyword evidence="1" id="KW-0472">Membrane</keyword>
<feature type="transmembrane region" description="Helical" evidence="1">
    <location>
        <begin position="7"/>
        <end position="29"/>
    </location>
</feature>
<evidence type="ECO:0000313" key="3">
    <source>
        <dbReference type="Proteomes" id="UP000476055"/>
    </source>
</evidence>
<accession>A0A6L5YJM7</accession>
<feature type="transmembrane region" description="Helical" evidence="1">
    <location>
        <begin position="230"/>
        <end position="260"/>
    </location>
</feature>
<sequence>MAKKIRNFAAILAISAVVGTMLLILVFLLPVGPMRRNVEKSVGDMLKTGDEIPEDAFSKYLWKNRETYTDAIMVQNAIERLPDKNAYEHAMWMYHYDLEEDVWTPEDSLKAFCESHENVNNMYLHIYARYWHGYLLYLKPLLLLFSWKHVVWLELAVQIALMIWVLITAIRKQNAGVAAVTLGSFLFMKPVLVLISLTMSVCWILTLLAVEYMLLHHDGLHEKGQYPEFFLIVGILTSYFDFLTYPITTLGIPLCCYFLLENDRAWNNIKKLIGFCASWGIGYAGMWAAKWVIADLTLHTGTIKDAIWSIIGRTEAIGGRPRMNGGFYVIGLNLHEYPVYMGIAAGILAAVAVGLMVMIIVMGRWKNVYAQLLPVVVTAAIPFAWIIAVQHHSALHARFTFRILSVAAAAAITFIVLIVKQAKSSQKS</sequence>
<feature type="transmembrane region" description="Helical" evidence="1">
    <location>
        <begin position="399"/>
        <end position="419"/>
    </location>
</feature>
<protein>
    <recommendedName>
        <fullName evidence="4">Glycosyltransferase RgtA/B/C/D-like domain-containing protein</fullName>
    </recommendedName>
</protein>
<reference evidence="2 3" key="1">
    <citation type="submission" date="2019-08" db="EMBL/GenBank/DDBJ databases">
        <title>In-depth cultivation of the pig gut microbiome towards novel bacterial diversity and tailored functional studies.</title>
        <authorList>
            <person name="Wylensek D."/>
            <person name="Hitch T.C.A."/>
            <person name="Clavel T."/>
        </authorList>
    </citation>
    <scope>NUCLEOTIDE SEQUENCE [LARGE SCALE GENOMIC DNA]</scope>
    <source>
        <strain evidence="2 3">WCA3-601-WT-6H</strain>
    </source>
</reference>
<organism evidence="2 3">
    <name type="scientific">Waltera intestinalis</name>
    <dbReference type="NCBI Taxonomy" id="2606635"/>
    <lineage>
        <taxon>Bacteria</taxon>
        <taxon>Bacillati</taxon>
        <taxon>Bacillota</taxon>
        <taxon>Clostridia</taxon>
        <taxon>Lachnospirales</taxon>
        <taxon>Lachnospiraceae</taxon>
        <taxon>Waltera</taxon>
    </lineage>
</organism>
<evidence type="ECO:0008006" key="4">
    <source>
        <dbReference type="Google" id="ProtNLM"/>
    </source>
</evidence>
<evidence type="ECO:0000313" key="2">
    <source>
        <dbReference type="EMBL" id="MST58576.1"/>
    </source>
</evidence>
<gene>
    <name evidence="2" type="ORF">FYJ59_10065</name>
</gene>
<feature type="transmembrane region" description="Helical" evidence="1">
    <location>
        <begin position="368"/>
        <end position="387"/>
    </location>
</feature>
<name>A0A6L5YJM7_9FIRM</name>
<dbReference type="RefSeq" id="WP_154496744.1">
    <property type="nucleotide sequence ID" value="NZ_VUMU01000012.1"/>
</dbReference>
<dbReference type="EMBL" id="VUMU01000012">
    <property type="protein sequence ID" value="MST58576.1"/>
    <property type="molecule type" value="Genomic_DNA"/>
</dbReference>
<proteinExistence type="predicted"/>
<keyword evidence="3" id="KW-1185">Reference proteome</keyword>
<feature type="transmembrane region" description="Helical" evidence="1">
    <location>
        <begin position="150"/>
        <end position="170"/>
    </location>
</feature>
<evidence type="ECO:0000256" key="1">
    <source>
        <dbReference type="SAM" id="Phobius"/>
    </source>
</evidence>